<organism evidence="2 3">
    <name type="scientific">Brassica napus</name>
    <name type="common">Rape</name>
    <dbReference type="NCBI Taxonomy" id="3708"/>
    <lineage>
        <taxon>Eukaryota</taxon>
        <taxon>Viridiplantae</taxon>
        <taxon>Streptophyta</taxon>
        <taxon>Embryophyta</taxon>
        <taxon>Tracheophyta</taxon>
        <taxon>Spermatophyta</taxon>
        <taxon>Magnoliopsida</taxon>
        <taxon>eudicotyledons</taxon>
        <taxon>Gunneridae</taxon>
        <taxon>Pentapetalae</taxon>
        <taxon>rosids</taxon>
        <taxon>malvids</taxon>
        <taxon>Brassicales</taxon>
        <taxon>Brassicaceae</taxon>
        <taxon>Brassiceae</taxon>
        <taxon>Brassica</taxon>
    </lineage>
</organism>
<gene>
    <name evidence="2" type="primary">BnaC08g48330D</name>
    <name evidence="2" type="ORF">GSBRNA2T00062750001</name>
</gene>
<dbReference type="PaxDb" id="3708-A0A078JKN8"/>
<dbReference type="AlphaFoldDB" id="A0A078JKN8"/>
<reference evidence="2 3" key="1">
    <citation type="journal article" date="2014" name="Science">
        <title>Plant genetics. Early allopolyploid evolution in the post-Neolithic Brassica napus oilseed genome.</title>
        <authorList>
            <person name="Chalhoub B."/>
            <person name="Denoeud F."/>
            <person name="Liu S."/>
            <person name="Parkin I.A."/>
            <person name="Tang H."/>
            <person name="Wang X."/>
            <person name="Chiquet J."/>
            <person name="Belcram H."/>
            <person name="Tong C."/>
            <person name="Samans B."/>
            <person name="Correa M."/>
            <person name="Da Silva C."/>
            <person name="Just J."/>
            <person name="Falentin C."/>
            <person name="Koh C.S."/>
            <person name="Le Clainche I."/>
            <person name="Bernard M."/>
            <person name="Bento P."/>
            <person name="Noel B."/>
            <person name="Labadie K."/>
            <person name="Alberti A."/>
            <person name="Charles M."/>
            <person name="Arnaud D."/>
            <person name="Guo H."/>
            <person name="Daviaud C."/>
            <person name="Alamery S."/>
            <person name="Jabbari K."/>
            <person name="Zhao M."/>
            <person name="Edger P.P."/>
            <person name="Chelaifa H."/>
            <person name="Tack D."/>
            <person name="Lassalle G."/>
            <person name="Mestiri I."/>
            <person name="Schnel N."/>
            <person name="Le Paslier M.C."/>
            <person name="Fan G."/>
            <person name="Renault V."/>
            <person name="Bayer P.E."/>
            <person name="Golicz A.A."/>
            <person name="Manoli S."/>
            <person name="Lee T.H."/>
            <person name="Thi V.H."/>
            <person name="Chalabi S."/>
            <person name="Hu Q."/>
            <person name="Fan C."/>
            <person name="Tollenaere R."/>
            <person name="Lu Y."/>
            <person name="Battail C."/>
            <person name="Shen J."/>
            <person name="Sidebottom C.H."/>
            <person name="Wang X."/>
            <person name="Canaguier A."/>
            <person name="Chauveau A."/>
            <person name="Berard A."/>
            <person name="Deniot G."/>
            <person name="Guan M."/>
            <person name="Liu Z."/>
            <person name="Sun F."/>
            <person name="Lim Y.P."/>
            <person name="Lyons E."/>
            <person name="Town C.D."/>
            <person name="Bancroft I."/>
            <person name="Wang X."/>
            <person name="Meng J."/>
            <person name="Ma J."/>
            <person name="Pires J.C."/>
            <person name="King G.J."/>
            <person name="Brunel D."/>
            <person name="Delourme R."/>
            <person name="Renard M."/>
            <person name="Aury J.M."/>
            <person name="Adams K.L."/>
            <person name="Batley J."/>
            <person name="Snowdon R.J."/>
            <person name="Tost J."/>
            <person name="Edwards D."/>
            <person name="Zhou Y."/>
            <person name="Hua W."/>
            <person name="Sharpe A.G."/>
            <person name="Paterson A.H."/>
            <person name="Guan C."/>
            <person name="Wincker P."/>
        </authorList>
    </citation>
    <scope>NUCLEOTIDE SEQUENCE [LARGE SCALE GENOMIC DNA]</scope>
    <source>
        <strain evidence="3">cv. Darmor-bzh</strain>
    </source>
</reference>
<keyword evidence="1" id="KW-0812">Transmembrane</keyword>
<name>A0A078JKN8_BRANA</name>
<feature type="transmembrane region" description="Helical" evidence="1">
    <location>
        <begin position="35"/>
        <end position="52"/>
    </location>
</feature>
<evidence type="ECO:0000313" key="2">
    <source>
        <dbReference type="EMBL" id="CDY67334.1"/>
    </source>
</evidence>
<feature type="transmembrane region" description="Helical" evidence="1">
    <location>
        <begin position="12"/>
        <end position="29"/>
    </location>
</feature>
<keyword evidence="1" id="KW-0472">Membrane</keyword>
<accession>A0A078JKN8</accession>
<evidence type="ECO:0000256" key="1">
    <source>
        <dbReference type="SAM" id="Phobius"/>
    </source>
</evidence>
<keyword evidence="1" id="KW-1133">Transmembrane helix</keyword>
<evidence type="ECO:0000313" key="3">
    <source>
        <dbReference type="Proteomes" id="UP000028999"/>
    </source>
</evidence>
<dbReference type="EMBL" id="LK035987">
    <property type="protein sequence ID" value="CDY67334.1"/>
    <property type="molecule type" value="Genomic_DNA"/>
</dbReference>
<keyword evidence="3" id="KW-1185">Reference proteome</keyword>
<sequence>MNTVNRSSYFRFESTLVLVGLTTPLLILPPLPHPSFVLLLIPIGIVCCLRFLI</sequence>
<dbReference type="Proteomes" id="UP000028999">
    <property type="component" value="Unassembled WGS sequence"/>
</dbReference>
<dbReference type="Gramene" id="CDY67334">
    <property type="protein sequence ID" value="CDY67334"/>
    <property type="gene ID" value="GSBRNA2T00062750001"/>
</dbReference>
<protein>
    <submittedName>
        <fullName evidence="2">BnaC08g48330D protein</fullName>
    </submittedName>
</protein>
<proteinExistence type="predicted"/>